<dbReference type="GO" id="GO:0016491">
    <property type="term" value="F:oxidoreductase activity"/>
    <property type="evidence" value="ECO:0007669"/>
    <property type="project" value="InterPro"/>
</dbReference>
<dbReference type="InterPro" id="IPR002937">
    <property type="entry name" value="Amino_oxidase"/>
</dbReference>
<dbReference type="OrthoDB" id="5792777at2"/>
<keyword evidence="3" id="KW-1185">Reference proteome</keyword>
<dbReference type="PRINTS" id="PR00419">
    <property type="entry name" value="ADXRDTASE"/>
</dbReference>
<dbReference type="Pfam" id="PF13450">
    <property type="entry name" value="NAD_binding_8"/>
    <property type="match status" value="1"/>
</dbReference>
<dbReference type="InterPro" id="IPR036188">
    <property type="entry name" value="FAD/NAD-bd_sf"/>
</dbReference>
<dbReference type="PANTHER" id="PTHR16128">
    <property type="entry name" value="FAD/NAD(P)-BINDING OXIDOREDUCTASE FAMILY PROTEIN"/>
    <property type="match status" value="1"/>
</dbReference>
<name>A0A1H4A970_9GAMM</name>
<evidence type="ECO:0000313" key="3">
    <source>
        <dbReference type="Proteomes" id="UP000242469"/>
    </source>
</evidence>
<dbReference type="EMBL" id="FNRJ01000002">
    <property type="protein sequence ID" value="SEA32102.1"/>
    <property type="molecule type" value="Genomic_DNA"/>
</dbReference>
<gene>
    <name evidence="2" type="ORF">SAMN02745729_102306</name>
</gene>
<organism evidence="2 3">
    <name type="scientific">Marinobacterium iners DSM 11526</name>
    <dbReference type="NCBI Taxonomy" id="1122198"/>
    <lineage>
        <taxon>Bacteria</taxon>
        <taxon>Pseudomonadati</taxon>
        <taxon>Pseudomonadota</taxon>
        <taxon>Gammaproteobacteria</taxon>
        <taxon>Oceanospirillales</taxon>
        <taxon>Oceanospirillaceae</taxon>
        <taxon>Marinobacterium</taxon>
    </lineage>
</organism>
<evidence type="ECO:0000259" key="1">
    <source>
        <dbReference type="Pfam" id="PF01593"/>
    </source>
</evidence>
<dbReference type="Gene3D" id="3.50.50.60">
    <property type="entry name" value="FAD/NAD(P)-binding domain"/>
    <property type="match status" value="1"/>
</dbReference>
<dbReference type="AlphaFoldDB" id="A0A1H4A970"/>
<sequence length="322" mass="35097">MKQGERVAIIGAGLAGALVAEGLHRFGAQVTVFDKSRGTGGRLAAARLGELSMDLGAPGLNPSQRSALAALLPGASMPPLFHWQPIAVDFNLKPVAAKQLWMAQPRSSGLTRALLNGVELNTRVRIARIEFSDEEGCVLVDDAGTAQGQFDRVVIATPAPQAVSLLECEPALQRAVRTVEMEPCWMLLLQLEQRPDRLAQVEWLEGEHSLLQRLWRDGSKPGRSGETWAVEARADWSRRHVGDTPERVQAELLQAFSALCMQPAKPVQSRIHRWLYAHARQPVLSSFCSDDARVLVCGDWVAGGGIEGAIASARQLLERIRS</sequence>
<feature type="domain" description="Amine oxidase" evidence="1">
    <location>
        <begin position="100"/>
        <end position="314"/>
    </location>
</feature>
<dbReference type="STRING" id="1122198.SAMN02745729_102306"/>
<proteinExistence type="predicted"/>
<protein>
    <recommendedName>
        <fullName evidence="1">Amine oxidase domain-containing protein</fullName>
    </recommendedName>
</protein>
<dbReference type="SUPFAM" id="SSF51905">
    <property type="entry name" value="FAD/NAD(P)-binding domain"/>
    <property type="match status" value="1"/>
</dbReference>
<dbReference type="PANTHER" id="PTHR16128:SF5">
    <property type="entry name" value="FAD_NAD(P)-BINDING OXIDOREDUCTASE FAMILY PROTEIN"/>
    <property type="match status" value="1"/>
</dbReference>
<dbReference type="Proteomes" id="UP000242469">
    <property type="component" value="Unassembled WGS sequence"/>
</dbReference>
<dbReference type="Pfam" id="PF01593">
    <property type="entry name" value="Amino_oxidase"/>
    <property type="match status" value="1"/>
</dbReference>
<reference evidence="3" key="1">
    <citation type="submission" date="2016-10" db="EMBL/GenBank/DDBJ databases">
        <authorList>
            <person name="Varghese N."/>
            <person name="Submissions S."/>
        </authorList>
    </citation>
    <scope>NUCLEOTIDE SEQUENCE [LARGE SCALE GENOMIC DNA]</scope>
    <source>
        <strain evidence="3">DSM 11526</strain>
    </source>
</reference>
<evidence type="ECO:0000313" key="2">
    <source>
        <dbReference type="EMBL" id="SEA32102.1"/>
    </source>
</evidence>
<accession>A0A1H4A970</accession>
<dbReference type="Gene3D" id="3.90.660.10">
    <property type="match status" value="1"/>
</dbReference>
<dbReference type="RefSeq" id="WP_091823737.1">
    <property type="nucleotide sequence ID" value="NZ_FNRJ01000002.1"/>
</dbReference>